<keyword evidence="5" id="KW-1185">Reference proteome</keyword>
<proteinExistence type="inferred from homology"/>
<comment type="similarity">
    <text evidence="1 3">Belongs to the short-chain dehydrogenases/reductases (SDR) family.</text>
</comment>
<sequence>MFQFSATTSGAEVVATFPDKVEGKTFVITGPTAGSLGAQTALFLAAGNPSNIILLGRTASKVTPVISEIKTISPSTNAQFIPLDLTRFDSIRAAAATINNTVDKIDVLINNAGIMGVSEYTLTAEGIESQFAANHIGHFLLTSLLMPKLEAAGNGARIVNLSSSGHQLGEVRLDDYNFDGGKAYDPWAAYGQSKTANILFTVSLAEKLASRGILAFAVHPGSIADTQLGTHIEMSMWGHVSQAFVDRGFPNPMMAPLKSLAAGTSSTLYAALDPSLKASDSGSYIADATITETPDYAHNPAIAEKLWVLSEDVIGEKFNL</sequence>
<name>A0A8H7WD35_9HELO</name>
<gene>
    <name evidence="4" type="ORF">IFR04_004226</name>
</gene>
<keyword evidence="2" id="KW-0560">Oxidoreductase</keyword>
<dbReference type="GO" id="GO:0016491">
    <property type="term" value="F:oxidoreductase activity"/>
    <property type="evidence" value="ECO:0007669"/>
    <property type="project" value="UniProtKB-KW"/>
</dbReference>
<protein>
    <recommendedName>
        <fullName evidence="6">Short-chain dehydrogenase</fullName>
    </recommendedName>
</protein>
<dbReference type="EMBL" id="JAFJYH010000046">
    <property type="protein sequence ID" value="KAG4422605.1"/>
    <property type="molecule type" value="Genomic_DNA"/>
</dbReference>
<dbReference type="PANTHER" id="PTHR24320:SF283">
    <property type="entry name" value="RETINOL DEHYDROGENASE 11"/>
    <property type="match status" value="1"/>
</dbReference>
<dbReference type="InterPro" id="IPR002347">
    <property type="entry name" value="SDR_fam"/>
</dbReference>
<organism evidence="4 5">
    <name type="scientific">Cadophora malorum</name>
    <dbReference type="NCBI Taxonomy" id="108018"/>
    <lineage>
        <taxon>Eukaryota</taxon>
        <taxon>Fungi</taxon>
        <taxon>Dikarya</taxon>
        <taxon>Ascomycota</taxon>
        <taxon>Pezizomycotina</taxon>
        <taxon>Leotiomycetes</taxon>
        <taxon>Helotiales</taxon>
        <taxon>Ploettnerulaceae</taxon>
        <taxon>Cadophora</taxon>
    </lineage>
</organism>
<dbReference type="OrthoDB" id="191139at2759"/>
<evidence type="ECO:0000256" key="1">
    <source>
        <dbReference type="ARBA" id="ARBA00006484"/>
    </source>
</evidence>
<evidence type="ECO:0000256" key="2">
    <source>
        <dbReference type="ARBA" id="ARBA00023002"/>
    </source>
</evidence>
<accession>A0A8H7WD35</accession>
<dbReference type="PRINTS" id="PR00080">
    <property type="entry name" value="SDRFAMILY"/>
</dbReference>
<evidence type="ECO:0000313" key="5">
    <source>
        <dbReference type="Proteomes" id="UP000664132"/>
    </source>
</evidence>
<comment type="caution">
    <text evidence="4">The sequence shown here is derived from an EMBL/GenBank/DDBJ whole genome shotgun (WGS) entry which is preliminary data.</text>
</comment>
<reference evidence="4" key="1">
    <citation type="submission" date="2021-02" db="EMBL/GenBank/DDBJ databases">
        <title>Genome sequence Cadophora malorum strain M34.</title>
        <authorList>
            <person name="Stefanovic E."/>
            <person name="Vu D."/>
            <person name="Scully C."/>
            <person name="Dijksterhuis J."/>
            <person name="Roader J."/>
            <person name="Houbraken J."/>
        </authorList>
    </citation>
    <scope>NUCLEOTIDE SEQUENCE</scope>
    <source>
        <strain evidence="4">M34</strain>
    </source>
</reference>
<evidence type="ECO:0000313" key="4">
    <source>
        <dbReference type="EMBL" id="KAG4422605.1"/>
    </source>
</evidence>
<dbReference type="Gene3D" id="3.40.50.720">
    <property type="entry name" value="NAD(P)-binding Rossmann-like Domain"/>
    <property type="match status" value="1"/>
</dbReference>
<dbReference type="InterPro" id="IPR036291">
    <property type="entry name" value="NAD(P)-bd_dom_sf"/>
</dbReference>
<dbReference type="Pfam" id="PF00106">
    <property type="entry name" value="adh_short"/>
    <property type="match status" value="1"/>
</dbReference>
<dbReference type="SUPFAM" id="SSF51735">
    <property type="entry name" value="NAD(P)-binding Rossmann-fold domains"/>
    <property type="match status" value="1"/>
</dbReference>
<dbReference type="PRINTS" id="PR00081">
    <property type="entry name" value="GDHRDH"/>
</dbReference>
<evidence type="ECO:0000256" key="3">
    <source>
        <dbReference type="RuleBase" id="RU000363"/>
    </source>
</evidence>
<dbReference type="PANTHER" id="PTHR24320">
    <property type="entry name" value="RETINOL DEHYDROGENASE"/>
    <property type="match status" value="1"/>
</dbReference>
<dbReference type="Proteomes" id="UP000664132">
    <property type="component" value="Unassembled WGS sequence"/>
</dbReference>
<evidence type="ECO:0008006" key="6">
    <source>
        <dbReference type="Google" id="ProtNLM"/>
    </source>
</evidence>
<dbReference type="AlphaFoldDB" id="A0A8H7WD35"/>